<dbReference type="RefSeq" id="WP_169247224.1">
    <property type="nucleotide sequence ID" value="NZ_SPMZ01000004.1"/>
</dbReference>
<evidence type="ECO:0000313" key="6">
    <source>
        <dbReference type="Proteomes" id="UP000760480"/>
    </source>
</evidence>
<evidence type="ECO:0000256" key="2">
    <source>
        <dbReference type="ARBA" id="ARBA00022729"/>
    </source>
</evidence>
<keyword evidence="2 3" id="KW-0732">Signal</keyword>
<dbReference type="Pfam" id="PF13458">
    <property type="entry name" value="Peripla_BP_6"/>
    <property type="match status" value="1"/>
</dbReference>
<feature type="chain" id="PRO_5046876020" evidence="3">
    <location>
        <begin position="41"/>
        <end position="423"/>
    </location>
</feature>
<feature type="signal peptide" evidence="3">
    <location>
        <begin position="1"/>
        <end position="40"/>
    </location>
</feature>
<proteinExistence type="inferred from homology"/>
<dbReference type="EMBL" id="SPMZ01000004">
    <property type="protein sequence ID" value="NMQ17974.1"/>
    <property type="molecule type" value="Genomic_DNA"/>
</dbReference>
<sequence>MHIQNDSTASTRAAGRRRMKGGMTLGLLLSLCTAAPWSWAEDPGVTSNNIRIGATLPLEGDFKVYGLSMKRGMDAALADQTVQKRRVEFVAINDFYNPTEAVKAATQLIEKGIFAMVNSFGSPTTKAVLPLLAENKVPAIGFYTGAAFTGPGDVLNFRASYAKEVESVADAAMAAGIKPTEVCAYAQNDAYGMAGVQGFRAALAKQPGTESIVAKVDQILNMPGDNPERNGIGPVGVYPRDTVSARPGYLSLKKWEADTGNRCRLVVTTAVYDPAATFMGYARLKDEPWIFSTPSPAGGTRLVTLLKEYGIRDQVIGTQIVPALDSSLPVVAEARKALGEDLNYESLESYIVGKLFLTILRAIDGPLTRENFLKAARHQPYDIGGIRVDFTTDNQGSDFVMITYLRDGQFAVITPQELAALFK</sequence>
<reference evidence="5 6" key="1">
    <citation type="submission" date="2019-03" db="EMBL/GenBank/DDBJ databases">
        <title>Metabolic reconstructions from genomes of highly enriched 'Candidatus Accumulibacter' and 'Candidatus Competibacter' bioreactor populations.</title>
        <authorList>
            <person name="Annavajhala M.K."/>
            <person name="Welles L."/>
            <person name="Abbas B."/>
            <person name="Sorokin D."/>
            <person name="Park H."/>
            <person name="Van Loosdrecht M."/>
            <person name="Chandran K."/>
        </authorList>
    </citation>
    <scope>NUCLEOTIDE SEQUENCE [LARGE SCALE GENOMIC DNA]</scope>
    <source>
        <strain evidence="5 6">SBR_G</strain>
    </source>
</reference>
<evidence type="ECO:0000256" key="1">
    <source>
        <dbReference type="ARBA" id="ARBA00010062"/>
    </source>
</evidence>
<gene>
    <name evidence="5" type="ORF">E4P82_01425</name>
</gene>
<organism evidence="5 6">
    <name type="scientific">Candidatus Competibacter phosphatis</name>
    <dbReference type="NCBI Taxonomy" id="221280"/>
    <lineage>
        <taxon>Bacteria</taxon>
        <taxon>Pseudomonadati</taxon>
        <taxon>Pseudomonadota</taxon>
        <taxon>Gammaproteobacteria</taxon>
        <taxon>Candidatus Competibacteraceae</taxon>
        <taxon>Candidatus Competibacter</taxon>
    </lineage>
</organism>
<protein>
    <submittedName>
        <fullName evidence="5">Branched-chain amino acid ABC transporter substrate-binding protein</fullName>
    </submittedName>
</protein>
<dbReference type="PANTHER" id="PTHR47235">
    <property type="entry name" value="BLR6548 PROTEIN"/>
    <property type="match status" value="1"/>
</dbReference>
<comment type="caution">
    <text evidence="5">The sequence shown here is derived from an EMBL/GenBank/DDBJ whole genome shotgun (WGS) entry which is preliminary data.</text>
</comment>
<dbReference type="InterPro" id="IPR028081">
    <property type="entry name" value="Leu-bd"/>
</dbReference>
<evidence type="ECO:0000259" key="4">
    <source>
        <dbReference type="Pfam" id="PF13458"/>
    </source>
</evidence>
<feature type="domain" description="Leucine-binding protein" evidence="4">
    <location>
        <begin position="50"/>
        <end position="215"/>
    </location>
</feature>
<dbReference type="PANTHER" id="PTHR47235:SF1">
    <property type="entry name" value="BLR6548 PROTEIN"/>
    <property type="match status" value="1"/>
</dbReference>
<evidence type="ECO:0000256" key="3">
    <source>
        <dbReference type="SAM" id="SignalP"/>
    </source>
</evidence>
<name>A0ABX1THE2_9GAMM</name>
<accession>A0ABX1THE2</accession>
<evidence type="ECO:0000313" key="5">
    <source>
        <dbReference type="EMBL" id="NMQ17974.1"/>
    </source>
</evidence>
<comment type="similarity">
    <text evidence="1">Belongs to the leucine-binding protein family.</text>
</comment>
<keyword evidence="6" id="KW-1185">Reference proteome</keyword>
<dbReference type="Proteomes" id="UP000760480">
    <property type="component" value="Unassembled WGS sequence"/>
</dbReference>
<dbReference type="SUPFAM" id="SSF53822">
    <property type="entry name" value="Periplasmic binding protein-like I"/>
    <property type="match status" value="1"/>
</dbReference>
<dbReference type="Gene3D" id="3.40.50.2300">
    <property type="match status" value="2"/>
</dbReference>
<dbReference type="InterPro" id="IPR028082">
    <property type="entry name" value="Peripla_BP_I"/>
</dbReference>